<name>A0AAU7EDV6_9FLAO</name>
<dbReference type="RefSeq" id="WP_308992774.1">
    <property type="nucleotide sequence ID" value="NZ_CP155618.1"/>
</dbReference>
<evidence type="ECO:0000313" key="3">
    <source>
        <dbReference type="EMBL" id="XBL13828.1"/>
    </source>
</evidence>
<sequence>MSRGFVKEDDQEETPIIPPRAALPEGVTNYITPFGLQLLLTEKENIEEERANLNVQDEQERRRDLAVINGRLTLLQERVASARVLQPHDQVKDEVRFAATVIIKMNKQVQEFQIVGVDEADVKQQKIAFIAPIARVITGKKVGDQVDFQLGNDIRKIEIVEISYR</sequence>
<dbReference type="GO" id="GO:0006354">
    <property type="term" value="P:DNA-templated transcription elongation"/>
    <property type="evidence" value="ECO:0007669"/>
    <property type="project" value="TreeGrafter"/>
</dbReference>
<dbReference type="InterPro" id="IPR023459">
    <property type="entry name" value="Tscrpt_elong_fac_GreA/B_fam"/>
</dbReference>
<dbReference type="PANTHER" id="PTHR30437:SF4">
    <property type="entry name" value="TRANSCRIPTION ELONGATION FACTOR GREA"/>
    <property type="match status" value="1"/>
</dbReference>
<feature type="domain" description="Transcription elongation factor GreA/GreB C-terminal" evidence="2">
    <location>
        <begin position="91"/>
        <end position="164"/>
    </location>
</feature>
<keyword evidence="1" id="KW-0175">Coiled coil</keyword>
<dbReference type="GO" id="GO:0070063">
    <property type="term" value="F:RNA polymerase binding"/>
    <property type="evidence" value="ECO:0007669"/>
    <property type="project" value="InterPro"/>
</dbReference>
<proteinExistence type="predicted"/>
<organism evidence="3 4">
    <name type="scientific">Mariniflexile litorale</name>
    <dbReference type="NCBI Taxonomy" id="3045158"/>
    <lineage>
        <taxon>Bacteria</taxon>
        <taxon>Pseudomonadati</taxon>
        <taxon>Bacteroidota</taxon>
        <taxon>Flavobacteriia</taxon>
        <taxon>Flavobacteriales</taxon>
        <taxon>Flavobacteriaceae</taxon>
        <taxon>Mariniflexile</taxon>
    </lineage>
</organism>
<keyword evidence="3" id="KW-0251">Elongation factor</keyword>
<dbReference type="Proteomes" id="UP001224325">
    <property type="component" value="Chromosome"/>
</dbReference>
<gene>
    <name evidence="3" type="ORF">QLS71_016075</name>
</gene>
<dbReference type="EMBL" id="CP155618">
    <property type="protein sequence ID" value="XBL13828.1"/>
    <property type="molecule type" value="Genomic_DNA"/>
</dbReference>
<dbReference type="InterPro" id="IPR036953">
    <property type="entry name" value="GreA/GreB_C_sf"/>
</dbReference>
<evidence type="ECO:0000259" key="2">
    <source>
        <dbReference type="Pfam" id="PF01272"/>
    </source>
</evidence>
<dbReference type="GO" id="GO:0003746">
    <property type="term" value="F:translation elongation factor activity"/>
    <property type="evidence" value="ECO:0007669"/>
    <property type="project" value="UniProtKB-KW"/>
</dbReference>
<dbReference type="SUPFAM" id="SSF54534">
    <property type="entry name" value="FKBP-like"/>
    <property type="match status" value="1"/>
</dbReference>
<keyword evidence="3" id="KW-0648">Protein biosynthesis</keyword>
<evidence type="ECO:0000256" key="1">
    <source>
        <dbReference type="SAM" id="Coils"/>
    </source>
</evidence>
<dbReference type="Pfam" id="PF01272">
    <property type="entry name" value="GreA_GreB"/>
    <property type="match status" value="1"/>
</dbReference>
<dbReference type="AlphaFoldDB" id="A0AAU7EDV6"/>
<keyword evidence="4" id="KW-1185">Reference proteome</keyword>
<reference evidence="3" key="1">
    <citation type="submission" date="2024-04" db="EMBL/GenBank/DDBJ databases">
        <title>Mariniflexile litorale, isolated from the shallow sediments of the Sea of Japan.</title>
        <authorList>
            <person name="Romanenko L."/>
            <person name="Isaeva M."/>
        </authorList>
    </citation>
    <scope>NUCLEOTIDE SEQUENCE [LARGE SCALE GENOMIC DNA]</scope>
    <source>
        <strain evidence="3">KMM 9835</strain>
    </source>
</reference>
<dbReference type="GO" id="GO:0032784">
    <property type="term" value="P:regulation of DNA-templated transcription elongation"/>
    <property type="evidence" value="ECO:0007669"/>
    <property type="project" value="InterPro"/>
</dbReference>
<dbReference type="KEGG" id="mlil:QLS71_016075"/>
<protein>
    <submittedName>
        <fullName evidence="3">GreA/GreB family elongation factor</fullName>
    </submittedName>
</protein>
<dbReference type="GO" id="GO:0003677">
    <property type="term" value="F:DNA binding"/>
    <property type="evidence" value="ECO:0007669"/>
    <property type="project" value="InterPro"/>
</dbReference>
<dbReference type="Gene3D" id="3.10.50.30">
    <property type="entry name" value="Transcription elongation factor, GreA/GreB, C-terminal domain"/>
    <property type="match status" value="1"/>
</dbReference>
<feature type="coiled-coil region" evidence="1">
    <location>
        <begin position="36"/>
        <end position="63"/>
    </location>
</feature>
<accession>A0AAU7EDV6</accession>
<evidence type="ECO:0000313" key="4">
    <source>
        <dbReference type="Proteomes" id="UP001224325"/>
    </source>
</evidence>
<dbReference type="PANTHER" id="PTHR30437">
    <property type="entry name" value="TRANSCRIPTION ELONGATION FACTOR GREA"/>
    <property type="match status" value="1"/>
</dbReference>
<dbReference type="InterPro" id="IPR001437">
    <property type="entry name" value="Tscrpt_elong_fac_GreA/B_C"/>
</dbReference>